<accession>A0A498M4Y6</accession>
<feature type="transmembrane region" description="Helical" evidence="1">
    <location>
        <begin position="12"/>
        <end position="32"/>
    </location>
</feature>
<dbReference type="AlphaFoldDB" id="A0A498M4Y6"/>
<keyword evidence="1" id="KW-0472">Membrane</keyword>
<gene>
    <name evidence="2" type="ORF">ROHU_029604</name>
</gene>
<keyword evidence="1" id="KW-0812">Transmembrane</keyword>
<evidence type="ECO:0000256" key="1">
    <source>
        <dbReference type="SAM" id="Phobius"/>
    </source>
</evidence>
<keyword evidence="2" id="KW-0675">Receptor</keyword>
<evidence type="ECO:0000313" key="3">
    <source>
        <dbReference type="Proteomes" id="UP000290572"/>
    </source>
</evidence>
<keyword evidence="1" id="KW-1133">Transmembrane helix</keyword>
<reference evidence="2 3" key="1">
    <citation type="submission" date="2018-03" db="EMBL/GenBank/DDBJ databases">
        <title>Draft genome sequence of Rohu Carp (Labeo rohita).</title>
        <authorList>
            <person name="Das P."/>
            <person name="Kushwaha B."/>
            <person name="Joshi C.G."/>
            <person name="Kumar D."/>
            <person name="Nagpure N.S."/>
            <person name="Sahoo L."/>
            <person name="Das S.P."/>
            <person name="Bit A."/>
            <person name="Patnaik S."/>
            <person name="Meher P.K."/>
            <person name="Jayasankar P."/>
            <person name="Koringa P.G."/>
            <person name="Patel N.V."/>
            <person name="Hinsu A.T."/>
            <person name="Kumar R."/>
            <person name="Pandey M."/>
            <person name="Agarwal S."/>
            <person name="Srivastava S."/>
            <person name="Singh M."/>
            <person name="Iquebal M.A."/>
            <person name="Jaiswal S."/>
            <person name="Angadi U.B."/>
            <person name="Kumar N."/>
            <person name="Raza M."/>
            <person name="Shah T.M."/>
            <person name="Rai A."/>
            <person name="Jena J.K."/>
        </authorList>
    </citation>
    <scope>NUCLEOTIDE SEQUENCE [LARGE SCALE GENOMIC DNA]</scope>
    <source>
        <strain evidence="2">DASCIFA01</strain>
        <tissue evidence="2">Testis</tissue>
    </source>
</reference>
<evidence type="ECO:0000313" key="2">
    <source>
        <dbReference type="EMBL" id="RXN12347.1"/>
    </source>
</evidence>
<dbReference type="EMBL" id="QBIY01013069">
    <property type="protein sequence ID" value="RXN12347.1"/>
    <property type="molecule type" value="Genomic_DNA"/>
</dbReference>
<name>A0A498M4Y6_LABRO</name>
<protein>
    <submittedName>
        <fullName evidence="2">B-cell receptor CD22-like protein</fullName>
    </submittedName>
</protein>
<sequence>MSVGETGHLVTIYISTGVICGAAVIITMLLIWRCMMKKDNPETQMKYSRPDEDRYKASNYEMTESLYENIMINHSGPQDDRLKDYDAELTELTVYENVTGIRP</sequence>
<keyword evidence="3" id="KW-1185">Reference proteome</keyword>
<comment type="caution">
    <text evidence="2">The sequence shown here is derived from an EMBL/GenBank/DDBJ whole genome shotgun (WGS) entry which is preliminary data.</text>
</comment>
<dbReference type="Proteomes" id="UP000290572">
    <property type="component" value="Unassembled WGS sequence"/>
</dbReference>
<proteinExistence type="predicted"/>
<organism evidence="2 3">
    <name type="scientific">Labeo rohita</name>
    <name type="common">Indian major carp</name>
    <name type="synonym">Cyprinus rohita</name>
    <dbReference type="NCBI Taxonomy" id="84645"/>
    <lineage>
        <taxon>Eukaryota</taxon>
        <taxon>Metazoa</taxon>
        <taxon>Chordata</taxon>
        <taxon>Craniata</taxon>
        <taxon>Vertebrata</taxon>
        <taxon>Euteleostomi</taxon>
        <taxon>Actinopterygii</taxon>
        <taxon>Neopterygii</taxon>
        <taxon>Teleostei</taxon>
        <taxon>Ostariophysi</taxon>
        <taxon>Cypriniformes</taxon>
        <taxon>Cyprinidae</taxon>
        <taxon>Labeoninae</taxon>
        <taxon>Labeonini</taxon>
        <taxon>Labeo</taxon>
    </lineage>
</organism>